<feature type="transmembrane region" description="Helical" evidence="1">
    <location>
        <begin position="43"/>
        <end position="61"/>
    </location>
</feature>
<keyword evidence="1" id="KW-0472">Membrane</keyword>
<sequence>MPPPEREDVVVLLVGILLSEAMIITLDISNLAKQKLPWFVDNFIPLCLPQVLIVYVIFFLWSRFPRNITLDVKTI</sequence>
<evidence type="ECO:0000256" key="1">
    <source>
        <dbReference type="SAM" id="Phobius"/>
    </source>
</evidence>
<reference evidence="2 3" key="1">
    <citation type="journal article" date="2024" name="G3 (Bethesda)">
        <title>Genome assembly of Hibiscus sabdariffa L. provides insights into metabolisms of medicinal natural products.</title>
        <authorList>
            <person name="Kim T."/>
        </authorList>
    </citation>
    <scope>NUCLEOTIDE SEQUENCE [LARGE SCALE GENOMIC DNA]</scope>
    <source>
        <strain evidence="2">TK-2024</strain>
        <tissue evidence="2">Old leaves</tissue>
    </source>
</reference>
<evidence type="ECO:0000313" key="3">
    <source>
        <dbReference type="Proteomes" id="UP001472677"/>
    </source>
</evidence>
<dbReference type="Proteomes" id="UP001472677">
    <property type="component" value="Unassembled WGS sequence"/>
</dbReference>
<organism evidence="2 3">
    <name type="scientific">Hibiscus sabdariffa</name>
    <name type="common">roselle</name>
    <dbReference type="NCBI Taxonomy" id="183260"/>
    <lineage>
        <taxon>Eukaryota</taxon>
        <taxon>Viridiplantae</taxon>
        <taxon>Streptophyta</taxon>
        <taxon>Embryophyta</taxon>
        <taxon>Tracheophyta</taxon>
        <taxon>Spermatophyta</taxon>
        <taxon>Magnoliopsida</taxon>
        <taxon>eudicotyledons</taxon>
        <taxon>Gunneridae</taxon>
        <taxon>Pentapetalae</taxon>
        <taxon>rosids</taxon>
        <taxon>malvids</taxon>
        <taxon>Malvales</taxon>
        <taxon>Malvaceae</taxon>
        <taxon>Malvoideae</taxon>
        <taxon>Hibiscus</taxon>
    </lineage>
</organism>
<comment type="caution">
    <text evidence="2">The sequence shown here is derived from an EMBL/GenBank/DDBJ whole genome shotgun (WGS) entry which is preliminary data.</text>
</comment>
<evidence type="ECO:0000313" key="2">
    <source>
        <dbReference type="EMBL" id="KAK8483181.1"/>
    </source>
</evidence>
<accession>A0ABR1ZR62</accession>
<proteinExistence type="predicted"/>
<keyword evidence="1" id="KW-1133">Transmembrane helix</keyword>
<gene>
    <name evidence="2" type="ORF">V6N12_046223</name>
</gene>
<feature type="transmembrane region" description="Helical" evidence="1">
    <location>
        <begin position="9"/>
        <end position="31"/>
    </location>
</feature>
<protein>
    <submittedName>
        <fullName evidence="2">Uncharacterized protein</fullName>
    </submittedName>
</protein>
<keyword evidence="1" id="KW-0812">Transmembrane</keyword>
<dbReference type="EMBL" id="JBBPBM010001596">
    <property type="protein sequence ID" value="KAK8483181.1"/>
    <property type="molecule type" value="Genomic_DNA"/>
</dbReference>
<keyword evidence="3" id="KW-1185">Reference proteome</keyword>
<name>A0ABR1ZR62_9ROSI</name>